<dbReference type="AlphaFoldDB" id="A0A2A2CCB4"/>
<accession>A0A2A2CCB4</accession>
<dbReference type="Proteomes" id="UP000218543">
    <property type="component" value="Unassembled WGS sequence"/>
</dbReference>
<organism evidence="1 2">
    <name type="scientific">Escherichia coli</name>
    <dbReference type="NCBI Taxonomy" id="562"/>
    <lineage>
        <taxon>Bacteria</taxon>
        <taxon>Pseudomonadati</taxon>
        <taxon>Pseudomonadota</taxon>
        <taxon>Gammaproteobacteria</taxon>
        <taxon>Enterobacterales</taxon>
        <taxon>Enterobacteriaceae</taxon>
        <taxon>Escherichia</taxon>
    </lineage>
</organism>
<dbReference type="EMBL" id="MRVZ01000031">
    <property type="protein sequence ID" value="PAU23612.1"/>
    <property type="molecule type" value="Genomic_DNA"/>
</dbReference>
<name>A0A2A2CCB4_ECOLX</name>
<sequence>MTVAMKACGTSHHCPQEIRELNYDVILHPAQHVKSYQWRQKNDYNDAQQ</sequence>
<protein>
    <submittedName>
        <fullName evidence="1">Transposase</fullName>
    </submittedName>
</protein>
<reference evidence="1 2" key="1">
    <citation type="submission" date="2016-12" db="EMBL/GenBank/DDBJ databases">
        <title>Real-Time Genomic Investigation Underlying the Public Health Response to a Shiga Toxin-Producing Escherichia Coli O26:H11 Outbreak in a Nursery.</title>
        <authorList>
            <person name="Ferdous M."/>
            <person name="Moran-Gilad J."/>
            <person name="Rossen J.W."/>
            <person name="Gdalevich M."/>
        </authorList>
    </citation>
    <scope>NUCLEOTIDE SEQUENCE [LARGE SCALE GENOMIC DNA]</scope>
    <source>
        <strain evidence="1 2">STEC 514-2</strain>
    </source>
</reference>
<evidence type="ECO:0000313" key="1">
    <source>
        <dbReference type="EMBL" id="PAU23612.1"/>
    </source>
</evidence>
<proteinExistence type="predicted"/>
<evidence type="ECO:0000313" key="2">
    <source>
        <dbReference type="Proteomes" id="UP000218543"/>
    </source>
</evidence>
<comment type="caution">
    <text evidence="1">The sequence shown here is derived from an EMBL/GenBank/DDBJ whole genome shotgun (WGS) entry which is preliminary data.</text>
</comment>
<gene>
    <name evidence="1" type="ORF">BTQ06_11510</name>
</gene>